<dbReference type="Proteomes" id="UP000293952">
    <property type="component" value="Unassembled WGS sequence"/>
</dbReference>
<keyword evidence="1" id="KW-0812">Transmembrane</keyword>
<accession>A0A4Q4KLL5</accession>
<dbReference type="RefSeq" id="WP_130093389.1">
    <property type="nucleotide sequence ID" value="NZ_SETE01000003.1"/>
</dbReference>
<dbReference type="AlphaFoldDB" id="A0A4Q4KLL5"/>
<protein>
    <submittedName>
        <fullName evidence="2">Uncharacterized protein</fullName>
    </submittedName>
</protein>
<keyword evidence="1" id="KW-1133">Transmembrane helix</keyword>
<proteinExistence type="predicted"/>
<name>A0A4Q4KLL5_9FLAO</name>
<keyword evidence="1" id="KW-0472">Membrane</keyword>
<feature type="transmembrane region" description="Helical" evidence="1">
    <location>
        <begin position="24"/>
        <end position="45"/>
    </location>
</feature>
<comment type="caution">
    <text evidence="2">The sequence shown here is derived from an EMBL/GenBank/DDBJ whole genome shotgun (WGS) entry which is preliminary data.</text>
</comment>
<reference evidence="2 3" key="1">
    <citation type="submission" date="2019-02" db="EMBL/GenBank/DDBJ databases">
        <title>Genome sequence of the sea-ice species Brumimicrobium glaciale.</title>
        <authorList>
            <person name="Bowman J.P."/>
        </authorList>
    </citation>
    <scope>NUCLEOTIDE SEQUENCE [LARGE SCALE GENOMIC DNA]</scope>
    <source>
        <strain evidence="2 3">IC156</strain>
    </source>
</reference>
<gene>
    <name evidence="2" type="ORF">ERX46_08255</name>
</gene>
<organism evidence="2 3">
    <name type="scientific">Brumimicrobium glaciale</name>
    <dbReference type="NCBI Taxonomy" id="200475"/>
    <lineage>
        <taxon>Bacteria</taxon>
        <taxon>Pseudomonadati</taxon>
        <taxon>Bacteroidota</taxon>
        <taxon>Flavobacteriia</taxon>
        <taxon>Flavobacteriales</taxon>
        <taxon>Crocinitomicaceae</taxon>
        <taxon>Brumimicrobium</taxon>
    </lineage>
</organism>
<evidence type="ECO:0000313" key="2">
    <source>
        <dbReference type="EMBL" id="RYM33948.1"/>
    </source>
</evidence>
<sequence>MDIQELIQRRFTGELNNEAEYIELLVQVFAVLILGLLLWRIMVVFHRKKKAKRKPSAYFDNTFSKSWRK</sequence>
<evidence type="ECO:0000256" key="1">
    <source>
        <dbReference type="SAM" id="Phobius"/>
    </source>
</evidence>
<evidence type="ECO:0000313" key="3">
    <source>
        <dbReference type="Proteomes" id="UP000293952"/>
    </source>
</evidence>
<keyword evidence="3" id="KW-1185">Reference proteome</keyword>
<dbReference type="OrthoDB" id="1467792at2"/>
<dbReference type="EMBL" id="SETE01000003">
    <property type="protein sequence ID" value="RYM33948.1"/>
    <property type="molecule type" value="Genomic_DNA"/>
</dbReference>